<dbReference type="OrthoDB" id="120976at2759"/>
<reference evidence="3" key="1">
    <citation type="submission" date="2025-08" db="UniProtKB">
        <authorList>
            <consortium name="RefSeq"/>
        </authorList>
    </citation>
    <scope>IDENTIFICATION</scope>
    <source>
        <tissue evidence="3">Gonads</tissue>
    </source>
</reference>
<dbReference type="Gene3D" id="3.80.10.10">
    <property type="entry name" value="Ribonuclease Inhibitor"/>
    <property type="match status" value="2"/>
</dbReference>
<dbReference type="InParanoid" id="A0A1S3H8R9"/>
<dbReference type="GeneID" id="106153126"/>
<dbReference type="InterPro" id="IPR001611">
    <property type="entry name" value="Leu-rich_rpt"/>
</dbReference>
<dbReference type="InterPro" id="IPR052394">
    <property type="entry name" value="LRR-containing"/>
</dbReference>
<dbReference type="AlphaFoldDB" id="A0A1S3H8R9"/>
<dbReference type="RefSeq" id="XP_013382397.1">
    <property type="nucleotide sequence ID" value="XM_013526943.1"/>
</dbReference>
<dbReference type="Gene3D" id="1.10.238.10">
    <property type="entry name" value="EF-hand"/>
    <property type="match status" value="1"/>
</dbReference>
<dbReference type="SUPFAM" id="SSF52047">
    <property type="entry name" value="RNI-like"/>
    <property type="match status" value="1"/>
</dbReference>
<sequence>MACLRSISPLSDTSDNSIVENIDDDKDLSNSDWLGYIHDKSSINFNDPYVKIYVQSCEELQVAAMTPILSMLSTAEVKIRHRGILPLGAAALAKALKDNPNVEVLDLEDNSIKEEGANHITEMLLENDTITYLNISQNFITASGFAALGQMLGMNMTLRHLDLSGNKMEIFDVKTLCEGIQESSLLTLCMNGCQIVEEAAHVLGKAIEQHRRLQHLELSFNCIRKKGAVAICKGAKECHTLKHLDVSWNGFGFEGSIAVCDMLKGDVHLEFLNLAGNRIDWTCVPPIAKGICLNSCLKKLLIGQNPLTKDGVMGLLKAAGVKTNRLEHLGLEAVPVNTDIINSVKRMQKTRTFTFTHGGLFNSDDMIGVKRKSKEDPLSILTRYLGGRGIRVMDLFRTFNKDSEQRISRASFIHGLRKVHVPLEEWEMHQLADKMEEGHKGRINFRYLNVCVRLQARKIRLIEMAESAKKKQRTKRNKSIMALPPITEPNQQAESISLLTSQVSLDSIMACDKSSLVGCNPQNVQQDTKHLPSPSQSMSMAQKGKQKTVYNLVDMTKPLANKPCDTQRAANRKKQDKRCKTASAPMGSSLTRTTRRNESTSYMELLSDLSI</sequence>
<organism evidence="2 3">
    <name type="scientific">Lingula anatina</name>
    <name type="common">Brachiopod</name>
    <name type="synonym">Lingula unguis</name>
    <dbReference type="NCBI Taxonomy" id="7574"/>
    <lineage>
        <taxon>Eukaryota</taxon>
        <taxon>Metazoa</taxon>
        <taxon>Spiralia</taxon>
        <taxon>Lophotrochozoa</taxon>
        <taxon>Brachiopoda</taxon>
        <taxon>Linguliformea</taxon>
        <taxon>Lingulata</taxon>
        <taxon>Lingulida</taxon>
        <taxon>Linguloidea</taxon>
        <taxon>Lingulidae</taxon>
        <taxon>Lingula</taxon>
    </lineage>
</organism>
<name>A0A1S3H8R9_LINAN</name>
<dbReference type="PANTHER" id="PTHR24114">
    <property type="entry name" value="LEUCINE RICH REPEAT FAMILY PROTEIN"/>
    <property type="match status" value="1"/>
</dbReference>
<feature type="region of interest" description="Disordered" evidence="1">
    <location>
        <begin position="524"/>
        <end position="544"/>
    </location>
</feature>
<evidence type="ECO:0000313" key="3">
    <source>
        <dbReference type="RefSeq" id="XP_013382397.1"/>
    </source>
</evidence>
<dbReference type="SMART" id="SM00368">
    <property type="entry name" value="LRR_RI"/>
    <property type="match status" value="7"/>
</dbReference>
<evidence type="ECO:0000256" key="1">
    <source>
        <dbReference type="SAM" id="MobiDB-lite"/>
    </source>
</evidence>
<keyword evidence="2" id="KW-1185">Reference proteome</keyword>
<evidence type="ECO:0000313" key="2">
    <source>
        <dbReference type="Proteomes" id="UP000085678"/>
    </source>
</evidence>
<dbReference type="InterPro" id="IPR032675">
    <property type="entry name" value="LRR_dom_sf"/>
</dbReference>
<feature type="region of interest" description="Disordered" evidence="1">
    <location>
        <begin position="561"/>
        <end position="601"/>
    </location>
</feature>
<dbReference type="Pfam" id="PF13516">
    <property type="entry name" value="LRR_6"/>
    <property type="match status" value="4"/>
</dbReference>
<proteinExistence type="predicted"/>
<accession>A0A1S3H8R9</accession>
<dbReference type="KEGG" id="lak:106153126"/>
<dbReference type="InterPro" id="IPR011992">
    <property type="entry name" value="EF-hand-dom_pair"/>
</dbReference>
<dbReference type="Proteomes" id="UP000085678">
    <property type="component" value="Unplaced"/>
</dbReference>
<dbReference type="SUPFAM" id="SSF47473">
    <property type="entry name" value="EF-hand"/>
    <property type="match status" value="1"/>
</dbReference>
<gene>
    <name evidence="3" type="primary">LOC106153126</name>
</gene>
<protein>
    <submittedName>
        <fullName evidence="3">Leucine-rich repeat-containing protein 74B</fullName>
    </submittedName>
</protein>
<dbReference type="PANTHER" id="PTHR24114:SF2">
    <property type="entry name" value="F-BOX DOMAIN-CONTAINING PROTEIN-RELATED"/>
    <property type="match status" value="1"/>
</dbReference>